<evidence type="ECO:0000313" key="2">
    <source>
        <dbReference type="Proteomes" id="UP001060085"/>
    </source>
</evidence>
<organism evidence="1 2">
    <name type="scientific">Catharanthus roseus</name>
    <name type="common">Madagascar periwinkle</name>
    <name type="synonym">Vinca rosea</name>
    <dbReference type="NCBI Taxonomy" id="4058"/>
    <lineage>
        <taxon>Eukaryota</taxon>
        <taxon>Viridiplantae</taxon>
        <taxon>Streptophyta</taxon>
        <taxon>Embryophyta</taxon>
        <taxon>Tracheophyta</taxon>
        <taxon>Spermatophyta</taxon>
        <taxon>Magnoliopsida</taxon>
        <taxon>eudicotyledons</taxon>
        <taxon>Gunneridae</taxon>
        <taxon>Pentapetalae</taxon>
        <taxon>asterids</taxon>
        <taxon>lamiids</taxon>
        <taxon>Gentianales</taxon>
        <taxon>Apocynaceae</taxon>
        <taxon>Rauvolfioideae</taxon>
        <taxon>Vinceae</taxon>
        <taxon>Catharanthinae</taxon>
        <taxon>Catharanthus</taxon>
    </lineage>
</organism>
<keyword evidence="2" id="KW-1185">Reference proteome</keyword>
<reference evidence="2" key="1">
    <citation type="journal article" date="2023" name="Nat. Plants">
        <title>Single-cell RNA sequencing provides a high-resolution roadmap for understanding the multicellular compartmentation of specialized metabolism.</title>
        <authorList>
            <person name="Sun S."/>
            <person name="Shen X."/>
            <person name="Li Y."/>
            <person name="Li Y."/>
            <person name="Wang S."/>
            <person name="Li R."/>
            <person name="Zhang H."/>
            <person name="Shen G."/>
            <person name="Guo B."/>
            <person name="Wei J."/>
            <person name="Xu J."/>
            <person name="St-Pierre B."/>
            <person name="Chen S."/>
            <person name="Sun C."/>
        </authorList>
    </citation>
    <scope>NUCLEOTIDE SEQUENCE [LARGE SCALE GENOMIC DNA]</scope>
</reference>
<name>A0ACC0BC82_CATRO</name>
<proteinExistence type="predicted"/>
<evidence type="ECO:0000313" key="1">
    <source>
        <dbReference type="EMBL" id="KAI5670245.1"/>
    </source>
</evidence>
<dbReference type="Proteomes" id="UP001060085">
    <property type="component" value="Linkage Group LG03"/>
</dbReference>
<comment type="caution">
    <text evidence="1">The sequence shown here is derived from an EMBL/GenBank/DDBJ whole genome shotgun (WGS) entry which is preliminary data.</text>
</comment>
<sequence length="519" mass="58279">MAILKLSCSFLTFIFLSLFLSSIESKDVLGDVNWWCNRTPYPEPCKHFMKHAPSRFMPKNKADFRKMAVQLALERSLNAETQTKKLGGRCRNEKEKAAWVDCLKLYESTILQLNQTIDPNNKCTDFDVQTWLSTALTNLETCQTGFTELGVSDFVLPLMSNNVSKLICNTLALNNGSIEKHTYKDGFPTWLSPGDRKLLQTGSTRPNLVVAQDGSGNYRTIQAALDVAAKRSSSGRFVIYIKRGVYRENLEIGNKLKNIMLVGDGLRYTIITGSRSVGGGFTTFNSATVAVTGDGFIARGITFRNTAGPQNHQAVALRSGSDLSVFYRCSFEGYQDTLYVHSQRQFYKECYIYGTVDFIFGNAAVVLQNCMIYARRPMDKQKNTITAQGRTDPNQNTGISIHNSRIMATSDLRPVLNSFKTYLGRPWKQYSRTVFLKTYLDNLVDPSGWLEWDGNFALNTLYYGEYRNLGPGSSTSRRVKWRGYHVIANSNEASQFTVANFIAGRSWLPATGVPFSTDL</sequence>
<accession>A0ACC0BC82</accession>
<protein>
    <submittedName>
        <fullName evidence="1">Uncharacterized protein</fullName>
    </submittedName>
</protein>
<gene>
    <name evidence="1" type="ORF">M9H77_10609</name>
</gene>
<dbReference type="EMBL" id="CM044703">
    <property type="protein sequence ID" value="KAI5670245.1"/>
    <property type="molecule type" value="Genomic_DNA"/>
</dbReference>